<dbReference type="NCBIfam" id="NF047509">
    <property type="entry name" value="Rv3131_FMN_oxido"/>
    <property type="match status" value="1"/>
</dbReference>
<dbReference type="RefSeq" id="WP_091435789.1">
    <property type="nucleotide sequence ID" value="NZ_BMMJ01000025.1"/>
</dbReference>
<keyword evidence="3" id="KW-1185">Reference proteome</keyword>
<dbReference type="InterPro" id="IPR029479">
    <property type="entry name" value="Nitroreductase"/>
</dbReference>
<organism evidence="2 3">
    <name type="scientific">Micromonospora yangpuensis</name>
    <dbReference type="NCBI Taxonomy" id="683228"/>
    <lineage>
        <taxon>Bacteria</taxon>
        <taxon>Bacillati</taxon>
        <taxon>Actinomycetota</taxon>
        <taxon>Actinomycetes</taxon>
        <taxon>Micromonosporales</taxon>
        <taxon>Micromonosporaceae</taxon>
        <taxon>Micromonospora</taxon>
    </lineage>
</organism>
<accession>A0A1C6UE86</accession>
<proteinExistence type="predicted"/>
<dbReference type="InterPro" id="IPR050627">
    <property type="entry name" value="Nitroreductase/BluB"/>
</dbReference>
<dbReference type="PANTHER" id="PTHR23026">
    <property type="entry name" value="NADPH NITROREDUCTASE"/>
    <property type="match status" value="1"/>
</dbReference>
<dbReference type="EMBL" id="FMIA01000002">
    <property type="protein sequence ID" value="SCL52380.1"/>
    <property type="molecule type" value="Genomic_DNA"/>
</dbReference>
<dbReference type="PANTHER" id="PTHR23026:SF123">
    <property type="entry name" value="NAD(P)H NITROREDUCTASE RV3131-RELATED"/>
    <property type="match status" value="1"/>
</dbReference>
<gene>
    <name evidence="2" type="ORF">GA0070617_2058</name>
</gene>
<protein>
    <submittedName>
        <fullName evidence="2">Nitroreductase family protein</fullName>
    </submittedName>
</protein>
<dbReference type="GO" id="GO:0016491">
    <property type="term" value="F:oxidoreductase activity"/>
    <property type="evidence" value="ECO:0007669"/>
    <property type="project" value="InterPro"/>
</dbReference>
<dbReference type="SUPFAM" id="SSF55469">
    <property type="entry name" value="FMN-dependent nitroreductase-like"/>
    <property type="match status" value="2"/>
</dbReference>
<reference evidence="2 3" key="1">
    <citation type="submission" date="2016-06" db="EMBL/GenBank/DDBJ databases">
        <authorList>
            <person name="Kjaerup R.B."/>
            <person name="Dalgaard T.S."/>
            <person name="Juul-Madsen H.R."/>
        </authorList>
    </citation>
    <scope>NUCLEOTIDE SEQUENCE [LARGE SCALE GENOMIC DNA]</scope>
    <source>
        <strain evidence="2 3">DSM 45577</strain>
    </source>
</reference>
<sequence length="324" mass="34700">MESGFGVGQLRAAARDAVRAPSMHNSQPWRFRLREGGIEVAVDPDRRLPAADPSGWAARIAGGAALFNLRLSLAVAGTPARVRLRPYPGEPDVLARLVPDVPRAPTPAQRSLHAAVARRFSHRAPFWPNPVPAEARWRLVEAARAEQGWLELVIGVSAVNAFAALAQSAHRVLDRDRAYRDELAGWVRGGPAPDGVPAAAGGPVAQPQDLLPSRAFGVRERAPGRDFEPEPLVAVLGAAGNTATDQVVAGQALQRVLLTATDAGLAVSLLSQPIEVPAAREALRLSLGRFGTPQMVLRVGYGQPGWPVGRRDVEEFLDLPVRRR</sequence>
<dbReference type="Pfam" id="PF00881">
    <property type="entry name" value="Nitroreductase"/>
    <property type="match status" value="1"/>
</dbReference>
<evidence type="ECO:0000313" key="3">
    <source>
        <dbReference type="Proteomes" id="UP000198937"/>
    </source>
</evidence>
<dbReference type="OrthoDB" id="8156917at2"/>
<dbReference type="Proteomes" id="UP000198937">
    <property type="component" value="Unassembled WGS sequence"/>
</dbReference>
<dbReference type="STRING" id="683228.GA0070617_2058"/>
<dbReference type="InterPro" id="IPR000415">
    <property type="entry name" value="Nitroreductase-like"/>
</dbReference>
<evidence type="ECO:0000259" key="1">
    <source>
        <dbReference type="Pfam" id="PF00881"/>
    </source>
</evidence>
<name>A0A1C6UE86_9ACTN</name>
<dbReference type="Gene3D" id="3.40.109.10">
    <property type="entry name" value="NADH Oxidase"/>
    <property type="match status" value="1"/>
</dbReference>
<feature type="domain" description="Nitroreductase" evidence="1">
    <location>
        <begin position="117"/>
        <end position="301"/>
    </location>
</feature>
<evidence type="ECO:0000313" key="2">
    <source>
        <dbReference type="EMBL" id="SCL52380.1"/>
    </source>
</evidence>
<dbReference type="AlphaFoldDB" id="A0A1C6UE86"/>